<sequence>MDGSTVRTGAGRMALGAADAVVRTVLFCDTIFLAKGRIALVKRKNVRDSARNRRDRPKAPSCLGAASDASERTAAEAVLQEAAEPSAIAREAAVSAEAAVAFEPTSRSTSSGSSSAASPSADSAGVLSRPQASVASGPAEPPAVPPVPVYHVHDLAYRGLLAVKAVFLDFLRSFVPADWVRDLDEDSFTQVESTLSSSCWSRCSRRSRRGWRSGCSGT</sequence>
<proteinExistence type="predicted"/>
<feature type="region of interest" description="Disordered" evidence="1">
    <location>
        <begin position="104"/>
        <end position="142"/>
    </location>
</feature>
<dbReference type="Proteomes" id="UP000243688">
    <property type="component" value="Unassembled WGS sequence"/>
</dbReference>
<protein>
    <submittedName>
        <fullName evidence="2">Uncharacterized protein</fullName>
    </submittedName>
</protein>
<feature type="compositionally biased region" description="Low complexity" evidence="1">
    <location>
        <begin position="104"/>
        <end position="124"/>
    </location>
</feature>
<feature type="region of interest" description="Disordered" evidence="1">
    <location>
        <begin position="44"/>
        <end position="68"/>
    </location>
</feature>
<reference evidence="2 3" key="1">
    <citation type="submission" date="2016-12" db="EMBL/GenBank/DDBJ databases">
        <title>Candidatus Reconcilibacillus cellulovorans genome.</title>
        <authorList>
            <person name="Kolinko S."/>
            <person name="Wu Y.-W."/>
            <person name="Tachea F."/>
            <person name="Denzel E."/>
            <person name="Hiras J."/>
            <person name="Baecker N."/>
            <person name="Chan L.J."/>
            <person name="Eichorst S.A."/>
            <person name="Frey D."/>
            <person name="Adams P.D."/>
            <person name="Pray T."/>
            <person name="Tanjore D."/>
            <person name="Petzold C.J."/>
            <person name="Gladden J.M."/>
            <person name="Simmons B.A."/>
            <person name="Singer S.W."/>
        </authorList>
    </citation>
    <scope>NUCLEOTIDE SEQUENCE [LARGE SCALE GENOMIC DNA]</scope>
    <source>
        <strain evidence="2">JTherm</strain>
    </source>
</reference>
<accession>A0A2A6E039</accession>
<dbReference type="AlphaFoldDB" id="A0A2A6E039"/>
<comment type="caution">
    <text evidence="2">The sequence shown here is derived from an EMBL/GenBank/DDBJ whole genome shotgun (WGS) entry which is preliminary data.</text>
</comment>
<dbReference type="EMBL" id="MOXJ01000015">
    <property type="protein sequence ID" value="PDO10363.1"/>
    <property type="molecule type" value="Genomic_DNA"/>
</dbReference>
<name>A0A2A6E039_9BACL</name>
<gene>
    <name evidence="2" type="ORF">BLM47_07485</name>
</gene>
<evidence type="ECO:0000313" key="3">
    <source>
        <dbReference type="Proteomes" id="UP000243688"/>
    </source>
</evidence>
<organism evidence="2 3">
    <name type="scientific">Candidatus Reconcilbacillus cellulovorans</name>
    <dbReference type="NCBI Taxonomy" id="1906605"/>
    <lineage>
        <taxon>Bacteria</taxon>
        <taxon>Bacillati</taxon>
        <taxon>Bacillota</taxon>
        <taxon>Bacilli</taxon>
        <taxon>Bacillales</taxon>
        <taxon>Paenibacillaceae</taxon>
        <taxon>Candidatus Reconcilbacillus</taxon>
    </lineage>
</organism>
<evidence type="ECO:0000313" key="2">
    <source>
        <dbReference type="EMBL" id="PDO10363.1"/>
    </source>
</evidence>
<evidence type="ECO:0000256" key="1">
    <source>
        <dbReference type="SAM" id="MobiDB-lite"/>
    </source>
</evidence>